<feature type="transmembrane region" description="Helical" evidence="1">
    <location>
        <begin position="80"/>
        <end position="100"/>
    </location>
</feature>
<keyword evidence="1" id="KW-0812">Transmembrane</keyword>
<keyword evidence="1" id="KW-0472">Membrane</keyword>
<dbReference type="EMBL" id="CP019655">
    <property type="protein sequence ID" value="AVF28653.1"/>
    <property type="molecule type" value="Genomic_DNA"/>
</dbReference>
<dbReference type="Pfam" id="PF01944">
    <property type="entry name" value="SpoIIM"/>
    <property type="match status" value="1"/>
</dbReference>
<evidence type="ECO:0000313" key="3">
    <source>
        <dbReference type="Proteomes" id="UP000239833"/>
    </source>
</evidence>
<organism evidence="2 3">
    <name type="scientific">Paenibacillus larvae subsp. larvae</name>
    <dbReference type="NCBI Taxonomy" id="147375"/>
    <lineage>
        <taxon>Bacteria</taxon>
        <taxon>Bacillati</taxon>
        <taxon>Bacillota</taxon>
        <taxon>Bacilli</taxon>
        <taxon>Bacillales</taxon>
        <taxon>Paenibacillaceae</taxon>
        <taxon>Paenibacillus</taxon>
    </lineage>
</organism>
<proteinExistence type="predicted"/>
<dbReference type="Proteomes" id="UP000239833">
    <property type="component" value="Chromosome"/>
</dbReference>
<dbReference type="InterPro" id="IPR002798">
    <property type="entry name" value="SpoIIM-like"/>
</dbReference>
<dbReference type="GeneID" id="64220930"/>
<keyword evidence="1" id="KW-1133">Transmembrane helix</keyword>
<feature type="transmembrane region" description="Helical" evidence="1">
    <location>
        <begin position="14"/>
        <end position="33"/>
    </location>
</feature>
<gene>
    <name evidence="2" type="ORF">ERICIII_04644</name>
</gene>
<evidence type="ECO:0000256" key="1">
    <source>
        <dbReference type="SAM" id="Phobius"/>
    </source>
</evidence>
<feature type="transmembrane region" description="Helical" evidence="1">
    <location>
        <begin position="112"/>
        <end position="130"/>
    </location>
</feature>
<reference evidence="3" key="1">
    <citation type="submission" date="2017-02" db="EMBL/GenBank/DDBJ databases">
        <title>Delineation of Paenibacillus larvae strains originating from foulbrood outbreaks.</title>
        <authorList>
            <person name="Beims H."/>
            <person name="Bunk B."/>
            <person name="Sproeer C."/>
            <person name="Mohr K.I."/>
            <person name="Pradella S."/>
            <person name="Guenther G."/>
            <person name="Rohde M."/>
            <person name="von der Ohe W."/>
            <person name="Steinert M."/>
        </authorList>
    </citation>
    <scope>NUCLEOTIDE SEQUENCE [LARGE SCALE GENOMIC DNA]</scope>
    <source>
        <strain evidence="3">Eric_III</strain>
    </source>
</reference>
<feature type="transmembrane region" description="Helical" evidence="1">
    <location>
        <begin position="142"/>
        <end position="162"/>
    </location>
</feature>
<name>A0A2L1UJN5_9BACL</name>
<dbReference type="AlphaFoldDB" id="A0A2L1UJN5"/>
<dbReference type="RefSeq" id="WP_077996310.1">
    <property type="nucleotide sequence ID" value="NZ_CP019655.1"/>
</dbReference>
<protein>
    <submittedName>
        <fullName evidence="2">Integral membrane protein</fullName>
    </submittedName>
</protein>
<feature type="transmembrane region" description="Helical" evidence="1">
    <location>
        <begin position="53"/>
        <end position="73"/>
    </location>
</feature>
<accession>A0A2L1UJN5</accession>
<sequence length="178" mass="19834">MNNKIKNFDIKKPIVYASIILFVIMAFGIFIGTELNIPYNYEESPINGIKGTIIFIKHNIPFIIIGISGIFLYGIPSILILLWNGFFFGAAIGISLSNGMNILEVLLRLSHGIFEVPALLISSAVGFLGFHFYQLKNKNEMLILACKFSVISVFFLIAAAVFEANLTDYIVNTYTNKP</sequence>
<evidence type="ECO:0000313" key="2">
    <source>
        <dbReference type="EMBL" id="AVF28653.1"/>
    </source>
</evidence>